<keyword evidence="4" id="KW-1185">Reference proteome</keyword>
<dbReference type="Proteomes" id="UP001198565">
    <property type="component" value="Unassembled WGS sequence"/>
</dbReference>
<comment type="caution">
    <text evidence="3">The sequence shown here is derived from an EMBL/GenBank/DDBJ whole genome shotgun (WGS) entry which is preliminary data.</text>
</comment>
<name>A0ABS7R0B9_9ACTN</name>
<dbReference type="RefSeq" id="WP_222981746.1">
    <property type="nucleotide sequence ID" value="NZ_JAINVZ010000031.1"/>
</dbReference>
<dbReference type="EMBL" id="JAINVZ010000031">
    <property type="protein sequence ID" value="MBY8888912.1"/>
    <property type="molecule type" value="Genomic_DNA"/>
</dbReference>
<proteinExistence type="predicted"/>
<evidence type="ECO:0000256" key="2">
    <source>
        <dbReference type="SAM" id="Phobius"/>
    </source>
</evidence>
<organism evidence="3 4">
    <name type="scientific">Streptantibioticus parmotrematis</name>
    <dbReference type="NCBI Taxonomy" id="2873249"/>
    <lineage>
        <taxon>Bacteria</taxon>
        <taxon>Bacillati</taxon>
        <taxon>Actinomycetota</taxon>
        <taxon>Actinomycetes</taxon>
        <taxon>Kitasatosporales</taxon>
        <taxon>Streptomycetaceae</taxon>
        <taxon>Streptantibioticus</taxon>
    </lineage>
</organism>
<reference evidence="3 4" key="1">
    <citation type="submission" date="2021-08" db="EMBL/GenBank/DDBJ databases">
        <title>Streptomyces sp. PTM05 isolated from lichen.</title>
        <authorList>
            <person name="Somphong A."/>
            <person name="Phongsopitanun W."/>
            <person name="Tanasupawat S."/>
        </authorList>
    </citation>
    <scope>NUCLEOTIDE SEQUENCE [LARGE SCALE GENOMIC DNA]</scope>
    <source>
        <strain evidence="3 4">Ptm05</strain>
    </source>
</reference>
<evidence type="ECO:0000313" key="3">
    <source>
        <dbReference type="EMBL" id="MBY8888912.1"/>
    </source>
</evidence>
<gene>
    <name evidence="3" type="ORF">K7472_29295</name>
</gene>
<keyword evidence="2" id="KW-1133">Transmembrane helix</keyword>
<feature type="transmembrane region" description="Helical" evidence="2">
    <location>
        <begin position="42"/>
        <end position="75"/>
    </location>
</feature>
<keyword evidence="2" id="KW-0472">Membrane</keyword>
<sequence>MPDASHTPASELPVSGTPETPEAATTSSRYAAWLRPAPRDGAGLAALVLGAGATLAAVTLHGVVLGLPLGIPAIVAGLVGRRRARRGEAGNGRQALAGAALGAAAVGLSLVVIATAATSSGDRWFGGAQVPLTSGRGTYDRPLGPGGTAAFGDGTRVTVGAPRRFTPPAGSDGYTPGDVAYRFTVTVRATGGADLDLGDYTYFATAGDASTDLELISTDAADFPGTLKAGGSATVVFAFDVPRGLTGLDFDFEPTGEHDDAYWRLA</sequence>
<keyword evidence="2" id="KW-0812">Transmembrane</keyword>
<evidence type="ECO:0000256" key="1">
    <source>
        <dbReference type="SAM" id="MobiDB-lite"/>
    </source>
</evidence>
<feature type="transmembrane region" description="Helical" evidence="2">
    <location>
        <begin position="96"/>
        <end position="117"/>
    </location>
</feature>
<evidence type="ECO:0000313" key="4">
    <source>
        <dbReference type="Proteomes" id="UP001198565"/>
    </source>
</evidence>
<accession>A0ABS7R0B9</accession>
<feature type="region of interest" description="Disordered" evidence="1">
    <location>
        <begin position="1"/>
        <end position="25"/>
    </location>
</feature>
<protein>
    <submittedName>
        <fullName evidence="3">DUF4352 domain-containing protein</fullName>
    </submittedName>
</protein>